<reference evidence="2 3" key="1">
    <citation type="submission" date="2021-06" db="EMBL/GenBank/DDBJ databases">
        <authorList>
            <person name="Palmer J.M."/>
        </authorList>
    </citation>
    <scope>NUCLEOTIDE SEQUENCE [LARGE SCALE GENOMIC DNA]</scope>
    <source>
        <strain evidence="2 3">AS_MEX2019</strain>
        <tissue evidence="2">Muscle</tissue>
    </source>
</reference>
<protein>
    <submittedName>
        <fullName evidence="2">Uncharacterized protein</fullName>
    </submittedName>
</protein>
<dbReference type="Proteomes" id="UP001469553">
    <property type="component" value="Unassembled WGS sequence"/>
</dbReference>
<evidence type="ECO:0000256" key="1">
    <source>
        <dbReference type="SAM" id="Phobius"/>
    </source>
</evidence>
<accession>A0ABV0ZFG2</accession>
<evidence type="ECO:0000313" key="3">
    <source>
        <dbReference type="Proteomes" id="UP001469553"/>
    </source>
</evidence>
<dbReference type="EMBL" id="JAHRIP010060735">
    <property type="protein sequence ID" value="MEQ2304974.1"/>
    <property type="molecule type" value="Genomic_DNA"/>
</dbReference>
<keyword evidence="1" id="KW-0472">Membrane</keyword>
<organism evidence="2 3">
    <name type="scientific">Ameca splendens</name>
    <dbReference type="NCBI Taxonomy" id="208324"/>
    <lineage>
        <taxon>Eukaryota</taxon>
        <taxon>Metazoa</taxon>
        <taxon>Chordata</taxon>
        <taxon>Craniata</taxon>
        <taxon>Vertebrata</taxon>
        <taxon>Euteleostomi</taxon>
        <taxon>Actinopterygii</taxon>
        <taxon>Neopterygii</taxon>
        <taxon>Teleostei</taxon>
        <taxon>Neoteleostei</taxon>
        <taxon>Acanthomorphata</taxon>
        <taxon>Ovalentaria</taxon>
        <taxon>Atherinomorphae</taxon>
        <taxon>Cyprinodontiformes</taxon>
        <taxon>Goodeidae</taxon>
        <taxon>Ameca</taxon>
    </lineage>
</organism>
<sequence>MKVDKRTAGWGELKQMETITVDDKGEDAGIIRRDETEKRRRRTKRHQESLVRRCSYLNTIHFSCQGHFFGCFLFVFLFVSHFDLLSVFSFWFSSSCSLPSLFSQAFPLLQLCHIS</sequence>
<keyword evidence="3" id="KW-1185">Reference proteome</keyword>
<gene>
    <name evidence="2" type="ORF">AMECASPLE_032755</name>
</gene>
<keyword evidence="1" id="KW-0812">Transmembrane</keyword>
<name>A0ABV0ZFG2_9TELE</name>
<keyword evidence="1" id="KW-1133">Transmembrane helix</keyword>
<comment type="caution">
    <text evidence="2">The sequence shown here is derived from an EMBL/GenBank/DDBJ whole genome shotgun (WGS) entry which is preliminary data.</text>
</comment>
<evidence type="ECO:0000313" key="2">
    <source>
        <dbReference type="EMBL" id="MEQ2304974.1"/>
    </source>
</evidence>
<proteinExistence type="predicted"/>
<feature type="transmembrane region" description="Helical" evidence="1">
    <location>
        <begin position="68"/>
        <end position="92"/>
    </location>
</feature>